<name>A0ABT5BT44_9BACT</name>
<dbReference type="Proteomes" id="UP001217485">
    <property type="component" value="Unassembled WGS sequence"/>
</dbReference>
<dbReference type="RefSeq" id="WP_272094085.1">
    <property type="nucleotide sequence ID" value="NZ_JAQNDK010000001.1"/>
</dbReference>
<evidence type="ECO:0008006" key="4">
    <source>
        <dbReference type="Google" id="ProtNLM"/>
    </source>
</evidence>
<evidence type="ECO:0000313" key="3">
    <source>
        <dbReference type="Proteomes" id="UP001217485"/>
    </source>
</evidence>
<evidence type="ECO:0000256" key="1">
    <source>
        <dbReference type="SAM" id="MobiDB-lite"/>
    </source>
</evidence>
<keyword evidence="3" id="KW-1185">Reference proteome</keyword>
<dbReference type="EMBL" id="JAQNDK010000001">
    <property type="protein sequence ID" value="MDC0677321.1"/>
    <property type="molecule type" value="Genomic_DNA"/>
</dbReference>
<feature type="region of interest" description="Disordered" evidence="1">
    <location>
        <begin position="1"/>
        <end position="33"/>
    </location>
</feature>
<accession>A0ABT5BT44</accession>
<feature type="compositionally biased region" description="Low complexity" evidence="1">
    <location>
        <begin position="8"/>
        <end position="24"/>
    </location>
</feature>
<organism evidence="2 3">
    <name type="scientific">Sorangium atrum</name>
    <dbReference type="NCBI Taxonomy" id="2995308"/>
    <lineage>
        <taxon>Bacteria</taxon>
        <taxon>Pseudomonadati</taxon>
        <taxon>Myxococcota</taxon>
        <taxon>Polyangia</taxon>
        <taxon>Polyangiales</taxon>
        <taxon>Polyangiaceae</taxon>
        <taxon>Sorangium</taxon>
    </lineage>
</organism>
<proteinExistence type="predicted"/>
<comment type="caution">
    <text evidence="2">The sequence shown here is derived from an EMBL/GenBank/DDBJ whole genome shotgun (WGS) entry which is preliminary data.</text>
</comment>
<reference evidence="2 3" key="1">
    <citation type="submission" date="2023-01" db="EMBL/GenBank/DDBJ databases">
        <title>Minimal conservation of predation-associated metabolite biosynthetic gene clusters underscores biosynthetic potential of Myxococcota including descriptions for ten novel species: Archangium lansinium sp. nov., Myxococcus landrumus sp. nov., Nannocystis bai.</title>
        <authorList>
            <person name="Ahearne A."/>
            <person name="Stevens C."/>
            <person name="Dowd S."/>
        </authorList>
    </citation>
    <scope>NUCLEOTIDE SEQUENCE [LARGE SCALE GENOMIC DNA]</scope>
    <source>
        <strain evidence="2 3">WIWO2</strain>
    </source>
</reference>
<evidence type="ECO:0000313" key="2">
    <source>
        <dbReference type="EMBL" id="MDC0677321.1"/>
    </source>
</evidence>
<sequence>MSVGGQPAGRALRPPAAREPAARTSARRARPRASLVSLLVASTAAAPAEPERTEAEDEPARPPIEELFLGETAFPQEALELQITSAPRWERDGRQVGFRIPLLLELGITDRLQLGGELPLELAREESGVVAGLGSVELEALYNLVNERGLGLALSAGLGAGLPAGARGLGAPGYTLEPFVSLDKAIGGVHVGISASAEIRLPAAGRDAREDTELSPGASVGVILPLGDVVPTLELAAELEDTTSLLVAPGVLWHPARGLELGAALELGLAGETPDAGLMLLFTREIELAGDGDDHVKHASRSRSP</sequence>
<protein>
    <recommendedName>
        <fullName evidence="4">Secreted protein</fullName>
    </recommendedName>
</protein>
<gene>
    <name evidence="2" type="ORF">POL72_06170</name>
</gene>